<evidence type="ECO:0000259" key="3">
    <source>
        <dbReference type="Pfam" id="PF02826"/>
    </source>
</evidence>
<dbReference type="InterPro" id="IPR006140">
    <property type="entry name" value="D-isomer_DH_NAD-bd"/>
</dbReference>
<dbReference type="GO" id="GO:0030267">
    <property type="term" value="F:glyoxylate reductase (NADPH) activity"/>
    <property type="evidence" value="ECO:0007669"/>
    <property type="project" value="TreeGrafter"/>
</dbReference>
<evidence type="ECO:0000256" key="2">
    <source>
        <dbReference type="ARBA" id="ARBA00023027"/>
    </source>
</evidence>
<keyword evidence="2" id="KW-0520">NAD</keyword>
<sequence length="129" mass="13675">MGAPQGRPGHGRWETVLIIGIIGAGHIGLASAERLRKLDATTTLVASTVRDGVHGTDDIPRLIADHDIVVIAAPLTLDTRQLVDQKFLAAMPDDALLINVGRGEIVDTDALISELCTGRLRAALDVTRP</sequence>
<organism evidence="4 5">
    <name type="scientific">Amycolatopsis umgeniensis</name>
    <dbReference type="NCBI Taxonomy" id="336628"/>
    <lineage>
        <taxon>Bacteria</taxon>
        <taxon>Bacillati</taxon>
        <taxon>Actinomycetota</taxon>
        <taxon>Actinomycetes</taxon>
        <taxon>Pseudonocardiales</taxon>
        <taxon>Pseudonocardiaceae</taxon>
        <taxon>Amycolatopsis</taxon>
    </lineage>
</organism>
<dbReference type="GO" id="GO:0051287">
    <property type="term" value="F:NAD binding"/>
    <property type="evidence" value="ECO:0007669"/>
    <property type="project" value="InterPro"/>
</dbReference>
<proteinExistence type="predicted"/>
<name>A0A841AYK7_9PSEU</name>
<evidence type="ECO:0000256" key="1">
    <source>
        <dbReference type="ARBA" id="ARBA00023002"/>
    </source>
</evidence>
<dbReference type="InterPro" id="IPR050223">
    <property type="entry name" value="D-isomer_2-hydroxyacid_DH"/>
</dbReference>
<dbReference type="GO" id="GO:0005829">
    <property type="term" value="C:cytosol"/>
    <property type="evidence" value="ECO:0007669"/>
    <property type="project" value="TreeGrafter"/>
</dbReference>
<feature type="domain" description="D-isomer specific 2-hydroxyacid dehydrogenase NAD-binding" evidence="3">
    <location>
        <begin position="19"/>
        <end position="128"/>
    </location>
</feature>
<dbReference type="PANTHER" id="PTHR10996:SF178">
    <property type="entry name" value="2-HYDROXYACID DEHYDROGENASE YGL185C-RELATED"/>
    <property type="match status" value="1"/>
</dbReference>
<dbReference type="RefSeq" id="WP_184893057.1">
    <property type="nucleotide sequence ID" value="NZ_JACHMX010000001.1"/>
</dbReference>
<dbReference type="EMBL" id="JACHMX010000001">
    <property type="protein sequence ID" value="MBB5851364.1"/>
    <property type="molecule type" value="Genomic_DNA"/>
</dbReference>
<keyword evidence="5" id="KW-1185">Reference proteome</keyword>
<keyword evidence="1" id="KW-0560">Oxidoreductase</keyword>
<gene>
    <name evidence="4" type="ORF">HDA45_001451</name>
</gene>
<dbReference type="InterPro" id="IPR029753">
    <property type="entry name" value="D-isomer_DH_CS"/>
</dbReference>
<dbReference type="PANTHER" id="PTHR10996">
    <property type="entry name" value="2-HYDROXYACID DEHYDROGENASE-RELATED"/>
    <property type="match status" value="1"/>
</dbReference>
<dbReference type="AlphaFoldDB" id="A0A841AYK7"/>
<dbReference type="Gene3D" id="3.40.50.720">
    <property type="entry name" value="NAD(P)-binding Rossmann-like Domain"/>
    <property type="match status" value="1"/>
</dbReference>
<protein>
    <submittedName>
        <fullName evidence="4">Phosphoglycerate dehydrogenase-like enzyme</fullName>
    </submittedName>
</protein>
<evidence type="ECO:0000313" key="5">
    <source>
        <dbReference type="Proteomes" id="UP000580861"/>
    </source>
</evidence>
<dbReference type="InterPro" id="IPR036291">
    <property type="entry name" value="NAD(P)-bd_dom_sf"/>
</dbReference>
<reference evidence="4 5" key="1">
    <citation type="submission" date="2020-08" db="EMBL/GenBank/DDBJ databases">
        <title>Sequencing the genomes of 1000 actinobacteria strains.</title>
        <authorList>
            <person name="Klenk H.-P."/>
        </authorList>
    </citation>
    <scope>NUCLEOTIDE SEQUENCE [LARGE SCALE GENOMIC DNA]</scope>
    <source>
        <strain evidence="4 5">DSM 45272</strain>
    </source>
</reference>
<evidence type="ECO:0000313" key="4">
    <source>
        <dbReference type="EMBL" id="MBB5851364.1"/>
    </source>
</evidence>
<dbReference type="Proteomes" id="UP000580861">
    <property type="component" value="Unassembled WGS sequence"/>
</dbReference>
<dbReference type="PROSITE" id="PS00671">
    <property type="entry name" value="D_2_HYDROXYACID_DH_3"/>
    <property type="match status" value="1"/>
</dbReference>
<comment type="caution">
    <text evidence="4">The sequence shown here is derived from an EMBL/GenBank/DDBJ whole genome shotgun (WGS) entry which is preliminary data.</text>
</comment>
<accession>A0A841AYK7</accession>
<dbReference type="Pfam" id="PF02826">
    <property type="entry name" value="2-Hacid_dh_C"/>
    <property type="match status" value="1"/>
</dbReference>
<dbReference type="GO" id="GO:0016618">
    <property type="term" value="F:hydroxypyruvate reductase [NAD(P)H] activity"/>
    <property type="evidence" value="ECO:0007669"/>
    <property type="project" value="TreeGrafter"/>
</dbReference>
<dbReference type="SUPFAM" id="SSF51735">
    <property type="entry name" value="NAD(P)-binding Rossmann-fold domains"/>
    <property type="match status" value="1"/>
</dbReference>